<accession>A0A7Z2ZVE2</accession>
<dbReference type="InterPro" id="IPR011006">
    <property type="entry name" value="CheY-like_superfamily"/>
</dbReference>
<dbReference type="InterPro" id="IPR010518">
    <property type="entry name" value="FleQ"/>
</dbReference>
<dbReference type="SUPFAM" id="SSF52172">
    <property type="entry name" value="CheY-like"/>
    <property type="match status" value="1"/>
</dbReference>
<dbReference type="EMBL" id="CP051685">
    <property type="protein sequence ID" value="QJE01992.1"/>
    <property type="molecule type" value="Genomic_DNA"/>
</dbReference>
<evidence type="ECO:0000313" key="4">
    <source>
        <dbReference type="Proteomes" id="UP000502415"/>
    </source>
</evidence>
<sequence length="141" mass="15225">MKSALLLEYDHTARTQAAAQLQALGYVVAHADSPQAALHTAQAIRFDAMLTCTDTNADDRRSLLGELARLAPGAPIALLLDDRRTPAPRVGRGVALLSRPLTQRSLRRSLRRAAAAALDATAPGPAAQERRHAPQRRLQPR</sequence>
<dbReference type="Proteomes" id="UP000502415">
    <property type="component" value="Chromosome"/>
</dbReference>
<keyword evidence="4" id="KW-1185">Reference proteome</keyword>
<evidence type="ECO:0000259" key="2">
    <source>
        <dbReference type="Pfam" id="PF06490"/>
    </source>
</evidence>
<evidence type="ECO:0000256" key="1">
    <source>
        <dbReference type="SAM" id="MobiDB-lite"/>
    </source>
</evidence>
<reference evidence="3 4" key="1">
    <citation type="submission" date="2020-04" db="EMBL/GenBank/DDBJ databases">
        <title>Genome sequencing of novel species.</title>
        <authorList>
            <person name="Heo J."/>
            <person name="Kim S.-J."/>
            <person name="Kim J.-S."/>
            <person name="Hong S.-B."/>
            <person name="Kwon S.-W."/>
        </authorList>
    </citation>
    <scope>NUCLEOTIDE SEQUENCE [LARGE SCALE GENOMIC DNA]</scope>
    <source>
        <strain evidence="3 4">GN2-R2</strain>
    </source>
</reference>
<feature type="domain" description="Flagellar regulatory FleQ" evidence="2">
    <location>
        <begin position="5"/>
        <end position="114"/>
    </location>
</feature>
<dbReference type="Gene3D" id="3.40.50.2300">
    <property type="match status" value="1"/>
</dbReference>
<organism evidence="3 4">
    <name type="scientific">Massilia forsythiae</name>
    <dbReference type="NCBI Taxonomy" id="2728020"/>
    <lineage>
        <taxon>Bacteria</taxon>
        <taxon>Pseudomonadati</taxon>
        <taxon>Pseudomonadota</taxon>
        <taxon>Betaproteobacteria</taxon>
        <taxon>Burkholderiales</taxon>
        <taxon>Oxalobacteraceae</taxon>
        <taxon>Telluria group</taxon>
        <taxon>Massilia</taxon>
    </lineage>
</organism>
<dbReference type="AlphaFoldDB" id="A0A7Z2ZVE2"/>
<evidence type="ECO:0000313" key="3">
    <source>
        <dbReference type="EMBL" id="QJE01992.1"/>
    </source>
</evidence>
<gene>
    <name evidence="3" type="ORF">HH212_19850</name>
</gene>
<dbReference type="RefSeq" id="WP_170204079.1">
    <property type="nucleotide sequence ID" value="NZ_CP051685.1"/>
</dbReference>
<protein>
    <recommendedName>
        <fullName evidence="2">Flagellar regulatory FleQ domain-containing protein</fullName>
    </recommendedName>
</protein>
<proteinExistence type="predicted"/>
<feature type="region of interest" description="Disordered" evidence="1">
    <location>
        <begin position="112"/>
        <end position="141"/>
    </location>
</feature>
<feature type="compositionally biased region" description="Low complexity" evidence="1">
    <location>
        <begin position="112"/>
        <end position="127"/>
    </location>
</feature>
<dbReference type="KEGG" id="mfy:HH212_19850"/>
<dbReference type="Pfam" id="PF06490">
    <property type="entry name" value="FleQ"/>
    <property type="match status" value="1"/>
</dbReference>
<name>A0A7Z2ZVE2_9BURK</name>